<feature type="non-terminal residue" evidence="1">
    <location>
        <position position="1"/>
    </location>
</feature>
<dbReference type="Proteomes" id="UP001432027">
    <property type="component" value="Unassembled WGS sequence"/>
</dbReference>
<protein>
    <submittedName>
        <fullName evidence="1">Uncharacterized protein</fullName>
    </submittedName>
</protein>
<name>A0AAV5T216_9BILA</name>
<organism evidence="1 2">
    <name type="scientific">Pristionchus entomophagus</name>
    <dbReference type="NCBI Taxonomy" id="358040"/>
    <lineage>
        <taxon>Eukaryota</taxon>
        <taxon>Metazoa</taxon>
        <taxon>Ecdysozoa</taxon>
        <taxon>Nematoda</taxon>
        <taxon>Chromadorea</taxon>
        <taxon>Rhabditida</taxon>
        <taxon>Rhabditina</taxon>
        <taxon>Diplogasteromorpha</taxon>
        <taxon>Diplogasteroidea</taxon>
        <taxon>Neodiplogasteridae</taxon>
        <taxon>Pristionchus</taxon>
    </lineage>
</organism>
<gene>
    <name evidence="1" type="ORF">PENTCL1PPCAC_9805</name>
</gene>
<evidence type="ECO:0000313" key="2">
    <source>
        <dbReference type="Proteomes" id="UP001432027"/>
    </source>
</evidence>
<evidence type="ECO:0000313" key="1">
    <source>
        <dbReference type="EMBL" id="GMS87629.1"/>
    </source>
</evidence>
<comment type="caution">
    <text evidence="1">The sequence shown here is derived from an EMBL/GenBank/DDBJ whole genome shotgun (WGS) entry which is preliminary data.</text>
</comment>
<reference evidence="1" key="1">
    <citation type="submission" date="2023-10" db="EMBL/GenBank/DDBJ databases">
        <title>Genome assembly of Pristionchus species.</title>
        <authorList>
            <person name="Yoshida K."/>
            <person name="Sommer R.J."/>
        </authorList>
    </citation>
    <scope>NUCLEOTIDE SEQUENCE</scope>
    <source>
        <strain evidence="1">RS0144</strain>
    </source>
</reference>
<dbReference type="EMBL" id="BTSX01000003">
    <property type="protein sequence ID" value="GMS87629.1"/>
    <property type="molecule type" value="Genomic_DNA"/>
</dbReference>
<accession>A0AAV5T216</accession>
<keyword evidence="2" id="KW-1185">Reference proteome</keyword>
<proteinExistence type="predicted"/>
<dbReference type="AlphaFoldDB" id="A0AAV5T216"/>
<sequence length="63" mass="6693">GHGPLFIATCIFELPIPTNAKGRKPCLNKNCNTEYPANLDTALPRNSGISKSVLTVPKGVNIS</sequence>